<dbReference type="InterPro" id="IPR036890">
    <property type="entry name" value="HATPase_C_sf"/>
</dbReference>
<dbReference type="InterPro" id="IPR003661">
    <property type="entry name" value="HisK_dim/P_dom"/>
</dbReference>
<dbReference type="CDD" id="cd00130">
    <property type="entry name" value="PAS"/>
    <property type="match status" value="3"/>
</dbReference>
<dbReference type="SMART" id="SM00388">
    <property type="entry name" value="HisKA"/>
    <property type="match status" value="1"/>
</dbReference>
<dbReference type="PROSITE" id="PS50110">
    <property type="entry name" value="RESPONSE_REGULATORY"/>
    <property type="match status" value="1"/>
</dbReference>
<dbReference type="InterPro" id="IPR000014">
    <property type="entry name" value="PAS"/>
</dbReference>
<dbReference type="EMBL" id="JAIOIV010000081">
    <property type="protein sequence ID" value="MBZ0156585.1"/>
    <property type="molecule type" value="Genomic_DNA"/>
</dbReference>
<comment type="catalytic activity">
    <reaction evidence="1">
        <text>ATP + protein L-histidine = ADP + protein N-phospho-L-histidine.</text>
        <dbReference type="EC" id="2.7.13.3"/>
    </reaction>
</comment>
<dbReference type="NCBIfam" id="TIGR00229">
    <property type="entry name" value="sensory_box"/>
    <property type="match status" value="3"/>
</dbReference>
<gene>
    <name evidence="15" type="ORF">K8I29_10325</name>
</gene>
<dbReference type="InterPro" id="IPR013656">
    <property type="entry name" value="PAS_4"/>
</dbReference>
<dbReference type="SUPFAM" id="SSF55874">
    <property type="entry name" value="ATPase domain of HSP90 chaperone/DNA topoisomerase II/histidine kinase"/>
    <property type="match status" value="1"/>
</dbReference>
<dbReference type="InterPro" id="IPR035965">
    <property type="entry name" value="PAS-like_dom_sf"/>
</dbReference>
<feature type="transmembrane region" description="Helical" evidence="10">
    <location>
        <begin position="68"/>
        <end position="85"/>
    </location>
</feature>
<feature type="domain" description="PAC" evidence="14">
    <location>
        <begin position="284"/>
        <end position="334"/>
    </location>
</feature>
<dbReference type="Pfam" id="PF00072">
    <property type="entry name" value="Response_reg"/>
    <property type="match status" value="1"/>
</dbReference>
<dbReference type="EC" id="2.7.13.3" evidence="2"/>
<name>A0A953M1F7_9BACT</name>
<dbReference type="InterPro" id="IPR000700">
    <property type="entry name" value="PAS-assoc_C"/>
</dbReference>
<feature type="transmembrane region" description="Helical" evidence="10">
    <location>
        <begin position="117"/>
        <end position="137"/>
    </location>
</feature>
<dbReference type="GO" id="GO:0005524">
    <property type="term" value="F:ATP binding"/>
    <property type="evidence" value="ECO:0007669"/>
    <property type="project" value="UniProtKB-KW"/>
</dbReference>
<dbReference type="SMART" id="SM00448">
    <property type="entry name" value="REC"/>
    <property type="match status" value="1"/>
</dbReference>
<sequence>MLFMLPSIIAALANVFVLTSIYFYLFLQYRERYMGVWALSWLSYFLRISLEIGGAGSVSLPLAAGTQLLSHISAFFFLWGTHIFIGRKIPWLWYYSFGAGFLWLILGSIASFPFQALSFPIFALNGAVFVWTGFVFLRYPAITGSGKQITGWSLVLWGLHKLNYPFLRPIPWFAPWGFIIAALLALISAIGIILIYFQRVRKELHKSSLFNRMLFSTANDAVFVAKKMEGGLPPRLVDANDAACQKLGYTREELLRMSCIDLLALESEHDLPAALQALFTTKHALFETACRTKEGREIPVEVSARLFDFEGETFLLCLARDIADRKQAEDALKRRQREISTLLDSLPAHAFFKDAEGVYITANREFLETVGLSRDSIAGKTDYDLFPPASAGKYRNDDALVIRTGETLYVGEEEKTDRGRDITVVTRKVPLKNEQGEVTGLIGLSFDITELKKTERELRRAKEYAENLIETANGLIIGLDRKGNITVFNKTAETVTGYRKSEVGNRNWFEILVPKDRYPSAWELFTRWKAGEALPETFENPILTRSGEERHISWQNGEIVEGGVSVGTISFGIDITAHKKLEEQLFHSQKMEAVGQLAGGIAHDFNNILTVIMSFGNLLMKKTRENDTLKTYVDQILSASEKGTHLTQSLLAFSRRQIINPKQVNLNDMVSKIRRLLLMIIGEDIEIRMTIADSDLPVMADAGQIEQVLMNLCTNARDAMPEGGILHLETGALRIDERYMRSHGYGRIGMYAVISVTDTGMGMDEKTRERIFEPFFTTKEQGKGTGLGLAMAYGIVKQHNGYINVYSEPGRGSTFRIYLPLIKNTPLRADLLAAMDTQQPGGAETLLLVEDDASTRTALRLILEEAGFTVIEAADGSEALEKVTSRTPGPDLVLLDIIMPKMNGKEAYERIRAVRPDIKAIFISGYTADIIHQKGILEEGLHFLSKPAAPRDLLKKIREVLDTEGRG</sequence>
<feature type="domain" description="PAC" evidence="14">
    <location>
        <begin position="403"/>
        <end position="460"/>
    </location>
</feature>
<dbReference type="AlphaFoldDB" id="A0A953M1F7"/>
<keyword evidence="5" id="KW-0547">Nucleotide-binding</keyword>
<dbReference type="InterPro" id="IPR005467">
    <property type="entry name" value="His_kinase_dom"/>
</dbReference>
<dbReference type="InterPro" id="IPR011006">
    <property type="entry name" value="CheY-like_superfamily"/>
</dbReference>
<dbReference type="SMART" id="SM00387">
    <property type="entry name" value="HATPase_c"/>
    <property type="match status" value="1"/>
</dbReference>
<dbReference type="Proteomes" id="UP000705867">
    <property type="component" value="Unassembled WGS sequence"/>
</dbReference>
<keyword evidence="6" id="KW-0418">Kinase</keyword>
<dbReference type="InterPro" id="IPR001789">
    <property type="entry name" value="Sig_transdc_resp-reg_receiver"/>
</dbReference>
<dbReference type="Pfam" id="PF08448">
    <property type="entry name" value="PAS_4"/>
    <property type="match status" value="1"/>
</dbReference>
<reference evidence="15" key="2">
    <citation type="submission" date="2021-08" db="EMBL/GenBank/DDBJ databases">
        <authorList>
            <person name="Dalcin Martins P."/>
        </authorList>
    </citation>
    <scope>NUCLEOTIDE SEQUENCE</scope>
    <source>
        <strain evidence="15">MAG_39</strain>
    </source>
</reference>
<evidence type="ECO:0000259" key="11">
    <source>
        <dbReference type="PROSITE" id="PS50109"/>
    </source>
</evidence>
<dbReference type="PANTHER" id="PTHR43065">
    <property type="entry name" value="SENSOR HISTIDINE KINASE"/>
    <property type="match status" value="1"/>
</dbReference>
<dbReference type="GO" id="GO:0000155">
    <property type="term" value="F:phosphorelay sensor kinase activity"/>
    <property type="evidence" value="ECO:0007669"/>
    <property type="project" value="InterPro"/>
</dbReference>
<feature type="transmembrane region" description="Helical" evidence="10">
    <location>
        <begin position="173"/>
        <end position="197"/>
    </location>
</feature>
<feature type="domain" description="PAS" evidence="13">
    <location>
        <begin position="461"/>
        <end position="517"/>
    </location>
</feature>
<keyword evidence="3 9" id="KW-0597">Phosphoprotein</keyword>
<dbReference type="InterPro" id="IPR003594">
    <property type="entry name" value="HATPase_dom"/>
</dbReference>
<dbReference type="Gene3D" id="3.40.50.2300">
    <property type="match status" value="1"/>
</dbReference>
<feature type="domain" description="Histidine kinase" evidence="11">
    <location>
        <begin position="600"/>
        <end position="823"/>
    </location>
</feature>
<keyword evidence="10" id="KW-0472">Membrane</keyword>
<keyword evidence="10" id="KW-1133">Transmembrane helix</keyword>
<feature type="domain" description="Response regulatory" evidence="12">
    <location>
        <begin position="845"/>
        <end position="961"/>
    </location>
</feature>
<dbReference type="InterPro" id="IPR001610">
    <property type="entry name" value="PAC"/>
</dbReference>
<evidence type="ECO:0000256" key="4">
    <source>
        <dbReference type="ARBA" id="ARBA00022679"/>
    </source>
</evidence>
<organism evidence="15 16">
    <name type="scientific">Candidatus Nitrobium versatile</name>
    <dbReference type="NCBI Taxonomy" id="2884831"/>
    <lineage>
        <taxon>Bacteria</taxon>
        <taxon>Pseudomonadati</taxon>
        <taxon>Nitrospirota</taxon>
        <taxon>Nitrospiria</taxon>
        <taxon>Nitrospirales</taxon>
        <taxon>Nitrospiraceae</taxon>
        <taxon>Candidatus Nitrobium</taxon>
    </lineage>
</organism>
<dbReference type="SUPFAM" id="SSF47384">
    <property type="entry name" value="Homodimeric domain of signal transducing histidine kinase"/>
    <property type="match status" value="1"/>
</dbReference>
<keyword evidence="10" id="KW-0812">Transmembrane</keyword>
<evidence type="ECO:0000256" key="5">
    <source>
        <dbReference type="ARBA" id="ARBA00022741"/>
    </source>
</evidence>
<keyword evidence="7" id="KW-0067">ATP-binding</keyword>
<evidence type="ECO:0000313" key="16">
    <source>
        <dbReference type="Proteomes" id="UP000705867"/>
    </source>
</evidence>
<reference evidence="15" key="1">
    <citation type="journal article" date="2021" name="bioRxiv">
        <title>Unraveling nitrogen, sulfur and carbon metabolic pathways and microbial community transcriptional responses to substrate deprivation and toxicity stresses in a bioreactor mimicking anoxic brackish coastal sediment conditions.</title>
        <authorList>
            <person name="Martins P.D."/>
            <person name="Echeveste M.J."/>
            <person name="Arshad A."/>
            <person name="Kurth J."/>
            <person name="Ouboter H."/>
            <person name="Jetten M.S.M."/>
            <person name="Welte C.U."/>
        </authorList>
    </citation>
    <scope>NUCLEOTIDE SEQUENCE</scope>
    <source>
        <strain evidence="15">MAG_39</strain>
    </source>
</reference>
<feature type="transmembrane region" description="Helical" evidence="10">
    <location>
        <begin position="92"/>
        <end position="111"/>
    </location>
</feature>
<dbReference type="SMART" id="SM00086">
    <property type="entry name" value="PAC"/>
    <property type="match status" value="3"/>
</dbReference>
<dbReference type="PROSITE" id="PS50112">
    <property type="entry name" value="PAS"/>
    <property type="match status" value="2"/>
</dbReference>
<dbReference type="Pfam" id="PF13426">
    <property type="entry name" value="PAS_9"/>
    <property type="match status" value="1"/>
</dbReference>
<dbReference type="PRINTS" id="PR00344">
    <property type="entry name" value="BCTRLSENSOR"/>
</dbReference>
<evidence type="ECO:0000256" key="6">
    <source>
        <dbReference type="ARBA" id="ARBA00022777"/>
    </source>
</evidence>
<evidence type="ECO:0000256" key="2">
    <source>
        <dbReference type="ARBA" id="ARBA00012438"/>
    </source>
</evidence>
<feature type="transmembrane region" description="Helical" evidence="10">
    <location>
        <begin position="6"/>
        <end position="27"/>
    </location>
</feature>
<feature type="transmembrane region" description="Helical" evidence="10">
    <location>
        <begin position="39"/>
        <end position="62"/>
    </location>
</feature>
<evidence type="ECO:0000259" key="12">
    <source>
        <dbReference type="PROSITE" id="PS50110"/>
    </source>
</evidence>
<evidence type="ECO:0000313" key="15">
    <source>
        <dbReference type="EMBL" id="MBZ0156585.1"/>
    </source>
</evidence>
<proteinExistence type="predicted"/>
<dbReference type="InterPro" id="IPR004358">
    <property type="entry name" value="Sig_transdc_His_kin-like_C"/>
</dbReference>
<evidence type="ECO:0000256" key="8">
    <source>
        <dbReference type="ARBA" id="ARBA00023012"/>
    </source>
</evidence>
<dbReference type="Gene3D" id="3.30.450.20">
    <property type="entry name" value="PAS domain"/>
    <property type="match status" value="3"/>
</dbReference>
<evidence type="ECO:0000259" key="14">
    <source>
        <dbReference type="PROSITE" id="PS50113"/>
    </source>
</evidence>
<dbReference type="PROSITE" id="PS50109">
    <property type="entry name" value="HIS_KIN"/>
    <property type="match status" value="1"/>
</dbReference>
<dbReference type="SUPFAM" id="SSF52172">
    <property type="entry name" value="CheY-like"/>
    <property type="match status" value="1"/>
</dbReference>
<comment type="caution">
    <text evidence="15">The sequence shown here is derived from an EMBL/GenBank/DDBJ whole genome shotgun (WGS) entry which is preliminary data.</text>
</comment>
<dbReference type="InterPro" id="IPR036097">
    <property type="entry name" value="HisK_dim/P_sf"/>
</dbReference>
<keyword evidence="4" id="KW-0808">Transferase</keyword>
<dbReference type="CDD" id="cd00082">
    <property type="entry name" value="HisKA"/>
    <property type="match status" value="1"/>
</dbReference>
<evidence type="ECO:0000256" key="7">
    <source>
        <dbReference type="ARBA" id="ARBA00022840"/>
    </source>
</evidence>
<dbReference type="Pfam" id="PF02518">
    <property type="entry name" value="HATPase_c"/>
    <property type="match status" value="1"/>
</dbReference>
<dbReference type="Gene3D" id="1.10.287.130">
    <property type="match status" value="1"/>
</dbReference>
<dbReference type="SUPFAM" id="SSF55785">
    <property type="entry name" value="PYP-like sensor domain (PAS domain)"/>
    <property type="match status" value="3"/>
</dbReference>
<evidence type="ECO:0000256" key="9">
    <source>
        <dbReference type="PROSITE-ProRule" id="PRU00169"/>
    </source>
</evidence>
<protein>
    <recommendedName>
        <fullName evidence="2">histidine kinase</fullName>
        <ecNumber evidence="2">2.7.13.3</ecNumber>
    </recommendedName>
</protein>
<feature type="modified residue" description="4-aspartylphosphate" evidence="9">
    <location>
        <position position="896"/>
    </location>
</feature>
<dbReference type="GO" id="GO:0006355">
    <property type="term" value="P:regulation of DNA-templated transcription"/>
    <property type="evidence" value="ECO:0007669"/>
    <property type="project" value="InterPro"/>
</dbReference>
<dbReference type="PROSITE" id="PS50113">
    <property type="entry name" value="PAC"/>
    <property type="match status" value="2"/>
</dbReference>
<evidence type="ECO:0000256" key="1">
    <source>
        <dbReference type="ARBA" id="ARBA00000085"/>
    </source>
</evidence>
<dbReference type="CDD" id="cd00156">
    <property type="entry name" value="REC"/>
    <property type="match status" value="1"/>
</dbReference>
<feature type="domain" description="PAS" evidence="13">
    <location>
        <begin position="335"/>
        <end position="405"/>
    </location>
</feature>
<evidence type="ECO:0000256" key="3">
    <source>
        <dbReference type="ARBA" id="ARBA00022553"/>
    </source>
</evidence>
<dbReference type="Pfam" id="PF00989">
    <property type="entry name" value="PAS"/>
    <property type="match status" value="1"/>
</dbReference>
<evidence type="ECO:0000259" key="13">
    <source>
        <dbReference type="PROSITE" id="PS50112"/>
    </source>
</evidence>
<accession>A0A953M1F7</accession>
<keyword evidence="8" id="KW-0902">Two-component regulatory system</keyword>
<dbReference type="PANTHER" id="PTHR43065:SF42">
    <property type="entry name" value="TWO-COMPONENT SENSOR PPRA"/>
    <property type="match status" value="1"/>
</dbReference>
<evidence type="ECO:0000256" key="10">
    <source>
        <dbReference type="SAM" id="Phobius"/>
    </source>
</evidence>
<dbReference type="Gene3D" id="3.30.565.10">
    <property type="entry name" value="Histidine kinase-like ATPase, C-terminal domain"/>
    <property type="match status" value="1"/>
</dbReference>
<dbReference type="InterPro" id="IPR013767">
    <property type="entry name" value="PAS_fold"/>
</dbReference>
<dbReference type="Pfam" id="PF00512">
    <property type="entry name" value="HisKA"/>
    <property type="match status" value="1"/>
</dbReference>
<dbReference type="SMART" id="SM00091">
    <property type="entry name" value="PAS"/>
    <property type="match status" value="3"/>
</dbReference>